<dbReference type="Pfam" id="PF26002">
    <property type="entry name" value="Beta-barrel_AprE"/>
    <property type="match status" value="1"/>
</dbReference>
<dbReference type="AlphaFoldDB" id="A0A2T1LRL6"/>
<gene>
    <name evidence="3" type="ORF">C7H19_22700</name>
</gene>
<dbReference type="EMBL" id="PXOH01000044">
    <property type="protein sequence ID" value="PSF31391.1"/>
    <property type="molecule type" value="Genomic_DNA"/>
</dbReference>
<name>A0A2T1LRL6_9CHRO</name>
<evidence type="ECO:0000313" key="4">
    <source>
        <dbReference type="Proteomes" id="UP000239001"/>
    </source>
</evidence>
<dbReference type="PRINTS" id="PR01490">
    <property type="entry name" value="RTXTOXIND"/>
</dbReference>
<dbReference type="OrthoDB" id="9775513at2"/>
<feature type="coiled-coil region" evidence="1">
    <location>
        <begin position="336"/>
        <end position="395"/>
    </location>
</feature>
<keyword evidence="4" id="KW-1185">Reference proteome</keyword>
<evidence type="ECO:0000256" key="1">
    <source>
        <dbReference type="SAM" id="Coils"/>
    </source>
</evidence>
<feature type="domain" description="AprE-like beta-barrel" evidence="2">
    <location>
        <begin position="437"/>
        <end position="526"/>
    </location>
</feature>
<dbReference type="Gene3D" id="2.40.50.100">
    <property type="match status" value="1"/>
</dbReference>
<organism evidence="3 4">
    <name type="scientific">Aphanothece hegewaldii CCALA 016</name>
    <dbReference type="NCBI Taxonomy" id="2107694"/>
    <lineage>
        <taxon>Bacteria</taxon>
        <taxon>Bacillati</taxon>
        <taxon>Cyanobacteriota</taxon>
        <taxon>Cyanophyceae</taxon>
        <taxon>Oscillatoriophycideae</taxon>
        <taxon>Chroococcales</taxon>
        <taxon>Aphanothecaceae</taxon>
        <taxon>Aphanothece</taxon>
    </lineage>
</organism>
<sequence>MSNYNNTSYHNSHLLARSDSNSHLTSSLDELPEDIRSVDDPASIYGGVAGSAPSDFRIAVPQKANDEITTRWSPSVHSLLDQPPATFPQRLIIGGLAFCMLVGSWVWLGSIEEVGHAQGKLVPKGATYKIQPLELGKVSYVAIKEGDEVKAGQILVEFDTELAQKEVERLQQMLIGYQLEQTQKQALLEKIQLEAQTHSAIAAAEAQGQYSVIELAKEKAATSRQLLLQQQAELSAYQTRKASLQPLLLKVKEHNQQLQNEELARKEQIARLKPLAREGAISQEYVFQAEQALRETQQRITQNQLQEVTSTHEQLFQADQSLRSLEAQITQNQGNLATAFKEAEQLQAELLQKQAQAKQIQLESLQRQQQLAVEMTQLKAKVKETENLLASAQAKLKNRYLKAPVSGVVLSLEDINPGEVIDAGKIVAEVAPNNVPLVLSAVLPNREAGFVKLGMPVQIKLDAYPYQDYGIVAGTVTKVSEDTKPDEKLGQVYRVEVQLEADHITEKHQQVRFKAGQTATADIITRRQRIIDVVLEPIRKIQNDGIKL</sequence>
<dbReference type="PANTHER" id="PTHR30386:SF28">
    <property type="entry name" value="EXPORTED PROTEIN"/>
    <property type="match status" value="1"/>
</dbReference>
<reference evidence="3 4" key="2">
    <citation type="submission" date="2018-03" db="EMBL/GenBank/DDBJ databases">
        <authorList>
            <person name="Keele B.F."/>
        </authorList>
    </citation>
    <scope>NUCLEOTIDE SEQUENCE [LARGE SCALE GENOMIC DNA]</scope>
    <source>
        <strain evidence="3 4">CCALA 016</strain>
    </source>
</reference>
<evidence type="ECO:0000313" key="3">
    <source>
        <dbReference type="EMBL" id="PSF31391.1"/>
    </source>
</evidence>
<keyword evidence="1" id="KW-0175">Coiled coil</keyword>
<evidence type="ECO:0000259" key="2">
    <source>
        <dbReference type="Pfam" id="PF26002"/>
    </source>
</evidence>
<dbReference type="GO" id="GO:0016020">
    <property type="term" value="C:membrane"/>
    <property type="evidence" value="ECO:0007669"/>
    <property type="project" value="UniProtKB-SubCell"/>
</dbReference>
<dbReference type="PANTHER" id="PTHR30386">
    <property type="entry name" value="MEMBRANE FUSION SUBUNIT OF EMRAB-TOLC MULTIDRUG EFFLUX PUMP"/>
    <property type="match status" value="1"/>
</dbReference>
<dbReference type="Proteomes" id="UP000239001">
    <property type="component" value="Unassembled WGS sequence"/>
</dbReference>
<accession>A0A2T1LRL6</accession>
<proteinExistence type="predicted"/>
<reference evidence="3 4" key="1">
    <citation type="submission" date="2018-03" db="EMBL/GenBank/DDBJ databases">
        <title>The ancient ancestry and fast evolution of plastids.</title>
        <authorList>
            <person name="Moore K.R."/>
            <person name="Magnabosco C."/>
            <person name="Momper L."/>
            <person name="Gold D.A."/>
            <person name="Bosak T."/>
            <person name="Fournier G.P."/>
        </authorList>
    </citation>
    <scope>NUCLEOTIDE SEQUENCE [LARGE SCALE GENOMIC DNA]</scope>
    <source>
        <strain evidence="3 4">CCALA 016</strain>
    </source>
</reference>
<dbReference type="Gene3D" id="2.40.30.170">
    <property type="match status" value="1"/>
</dbReference>
<comment type="caution">
    <text evidence="3">The sequence shown here is derived from an EMBL/GenBank/DDBJ whole genome shotgun (WGS) entry which is preliminary data.</text>
</comment>
<dbReference type="InterPro" id="IPR058982">
    <property type="entry name" value="Beta-barrel_AprE"/>
</dbReference>
<dbReference type="InterPro" id="IPR050739">
    <property type="entry name" value="MFP"/>
</dbReference>
<protein>
    <submittedName>
        <fullName evidence="3">Secretion protein HlyD</fullName>
    </submittedName>
</protein>
<dbReference type="RefSeq" id="WP_106459193.1">
    <property type="nucleotide sequence ID" value="NZ_PXOH01000044.1"/>
</dbReference>